<dbReference type="EMBL" id="JANBPW010004157">
    <property type="protein sequence ID" value="KAJ1935679.1"/>
    <property type="molecule type" value="Genomic_DNA"/>
</dbReference>
<comment type="caution">
    <text evidence="1">The sequence shown here is derived from an EMBL/GenBank/DDBJ whole genome shotgun (WGS) entry which is preliminary data.</text>
</comment>
<accession>A0ACC1J3C4</accession>
<proteinExistence type="predicted"/>
<feature type="non-terminal residue" evidence="1">
    <location>
        <position position="275"/>
    </location>
</feature>
<organism evidence="1 2">
    <name type="scientific">Linderina macrospora</name>
    <dbReference type="NCBI Taxonomy" id="4868"/>
    <lineage>
        <taxon>Eukaryota</taxon>
        <taxon>Fungi</taxon>
        <taxon>Fungi incertae sedis</taxon>
        <taxon>Zoopagomycota</taxon>
        <taxon>Kickxellomycotina</taxon>
        <taxon>Kickxellomycetes</taxon>
        <taxon>Kickxellales</taxon>
        <taxon>Kickxellaceae</taxon>
        <taxon>Linderina</taxon>
    </lineage>
</organism>
<evidence type="ECO:0000313" key="1">
    <source>
        <dbReference type="EMBL" id="KAJ1935679.1"/>
    </source>
</evidence>
<evidence type="ECO:0000313" key="2">
    <source>
        <dbReference type="Proteomes" id="UP001150603"/>
    </source>
</evidence>
<sequence length="275" mass="31276">MVSDDMAEAMMTDPHSENGDEMIPIDGSARGVLPLPSPLLSPRAHPESMDTDDGMDDDDMDAVGGHRMRQRRSNRRLRFRPESTGGDMDMSPPETATDDRFDQHTFDMDRGMVVSDPSSTKVSRVVTSERMSQEMSALYSMPSILSTYDSLPPNMQSFLLYQLLRRTPRPILQFATQTMLPVLHRDFISELPVEVSHHILKFMDTRSLCRASCVSRRWQDVVNGDYKVWKAKLVDARYVPDRERVHPLSHSYFGLGTDPARPLTAPRPNRHDLDT</sequence>
<name>A0ACC1J3C4_9FUNG</name>
<dbReference type="Proteomes" id="UP001150603">
    <property type="component" value="Unassembled WGS sequence"/>
</dbReference>
<protein>
    <submittedName>
        <fullName evidence="1">SCF ubiquitin ligase complex subunit cdc4</fullName>
    </submittedName>
</protein>
<gene>
    <name evidence="1" type="primary">CDC4</name>
    <name evidence="1" type="ORF">FBU59_005307</name>
</gene>
<reference evidence="1" key="1">
    <citation type="submission" date="2022-07" db="EMBL/GenBank/DDBJ databases">
        <title>Phylogenomic reconstructions and comparative analyses of Kickxellomycotina fungi.</title>
        <authorList>
            <person name="Reynolds N.K."/>
            <person name="Stajich J.E."/>
            <person name="Barry K."/>
            <person name="Grigoriev I.V."/>
            <person name="Crous P."/>
            <person name="Smith M.E."/>
        </authorList>
    </citation>
    <scope>NUCLEOTIDE SEQUENCE</scope>
    <source>
        <strain evidence="1">NRRL 5244</strain>
    </source>
</reference>
<keyword evidence="2" id="KW-1185">Reference proteome</keyword>
<keyword evidence="1" id="KW-0436">Ligase</keyword>